<protein>
    <recommendedName>
        <fullName evidence="4">Carboxylic ester hydrolase</fullName>
        <ecNumber evidence="4">3.1.1.-</ecNumber>
    </recommendedName>
</protein>
<evidence type="ECO:0000313" key="7">
    <source>
        <dbReference type="Proteomes" id="UP001153269"/>
    </source>
</evidence>
<evidence type="ECO:0000259" key="5">
    <source>
        <dbReference type="Pfam" id="PF00135"/>
    </source>
</evidence>
<feature type="active site" description="Charge relay system" evidence="3">
    <location>
        <position position="447"/>
    </location>
</feature>
<dbReference type="SUPFAM" id="SSF53474">
    <property type="entry name" value="alpha/beta-Hydrolases"/>
    <property type="match status" value="1"/>
</dbReference>
<dbReference type="InterPro" id="IPR019819">
    <property type="entry name" value="Carboxylesterase_B_CS"/>
</dbReference>
<keyword evidence="7" id="KW-1185">Reference proteome</keyword>
<comment type="caution">
    <text evidence="6">The sequence shown here is derived from an EMBL/GenBank/DDBJ whole genome shotgun (WGS) entry which is preliminary data.</text>
</comment>
<dbReference type="InterPro" id="IPR019826">
    <property type="entry name" value="Carboxylesterase_B_AS"/>
</dbReference>
<dbReference type="PROSITE" id="PS00122">
    <property type="entry name" value="CARBOXYLESTERASE_B_1"/>
    <property type="match status" value="1"/>
</dbReference>
<feature type="active site" description="Charge relay system" evidence="3">
    <location>
        <position position="343"/>
    </location>
</feature>
<evidence type="ECO:0000256" key="4">
    <source>
        <dbReference type="RuleBase" id="RU361235"/>
    </source>
</evidence>
<dbReference type="PRINTS" id="PR00878">
    <property type="entry name" value="CHOLNESTRASE"/>
</dbReference>
<organism evidence="6 7">
    <name type="scientific">Pleuronectes platessa</name>
    <name type="common">European plaice</name>
    <dbReference type="NCBI Taxonomy" id="8262"/>
    <lineage>
        <taxon>Eukaryota</taxon>
        <taxon>Metazoa</taxon>
        <taxon>Chordata</taxon>
        <taxon>Craniata</taxon>
        <taxon>Vertebrata</taxon>
        <taxon>Euteleostomi</taxon>
        <taxon>Actinopterygii</taxon>
        <taxon>Neopterygii</taxon>
        <taxon>Teleostei</taxon>
        <taxon>Neoteleostei</taxon>
        <taxon>Acanthomorphata</taxon>
        <taxon>Carangaria</taxon>
        <taxon>Pleuronectiformes</taxon>
        <taxon>Pleuronectoidei</taxon>
        <taxon>Pleuronectidae</taxon>
        <taxon>Pleuronectes</taxon>
    </lineage>
</organism>
<keyword evidence="2 4" id="KW-0378">Hydrolase</keyword>
<dbReference type="PANTHER" id="PTHR45570">
    <property type="entry name" value="CARBOXYLIC ESTER HYDROLASE"/>
    <property type="match status" value="1"/>
</dbReference>
<dbReference type="Gene3D" id="3.40.50.1820">
    <property type="entry name" value="alpha/beta hydrolase"/>
    <property type="match status" value="1"/>
</dbReference>
<evidence type="ECO:0000313" key="6">
    <source>
        <dbReference type="EMBL" id="CAB1454946.1"/>
    </source>
</evidence>
<feature type="domain" description="Carboxylesterase type B" evidence="5">
    <location>
        <begin position="92"/>
        <end position="539"/>
    </location>
</feature>
<name>A0A9N7VV70_PLEPL</name>
<dbReference type="InterPro" id="IPR029058">
    <property type="entry name" value="AB_hydrolase_fold"/>
</dbReference>
<dbReference type="GO" id="GO:0004104">
    <property type="term" value="F:cholinesterase activity"/>
    <property type="evidence" value="ECO:0007669"/>
    <property type="project" value="InterPro"/>
</dbReference>
<gene>
    <name evidence="6" type="ORF">PLEPLA_LOCUS42716</name>
</gene>
<sequence length="545" mass="60938">MLVSGEETRNDDIDLASFLRTIYPGPLVRDEPFIINRHFEINSPKEPGRLQVLSIPERTKDEPGGQDTDGAPGPVVLTKDGQIKGVTVDKAHIFYGVSEDCLYLNIFVPLDVNFPSPLQSPLPVMVWIHGGDFIAGSASKPLYDGRFISNFTNTIVVGMEYRLGAFGFLVSGKDPHTSAAGNYGILDQQAAFLWVQRNIAVFGGDPSKVTIFGESAGAQSVSLHLMTPSSKPLFEQAVLQSLPFSIPLKTRHDALKLGRDFSKQTNCSMSDFVCLLSLSPQTVLAAQMKTTSKIVNPFRFLEVFETWGPHIDGELIKEQTITAFQKGHWQKEKPLLLGTTSEEGVIFVYGVFNKPVSAVEATVYITAIFKQHTLRVLHKYLPLFSVADRRDMLAQIVTDYVFLCPSRRSARAGIKMGSEVWMYVFDHVASDHRVWSGLTFCYQHACHGAELPFLFDSAPVANFTMLPQEKLLSNRMLCYWGAFAHTGDPSSRARQKTFCREQRLPVWPRYSDTSGWLVMNLTVRSHAQVGTRNHICDFWDQLGIY</sequence>
<dbReference type="Pfam" id="PF00135">
    <property type="entry name" value="COesterase"/>
    <property type="match status" value="1"/>
</dbReference>
<dbReference type="InterPro" id="IPR002018">
    <property type="entry name" value="CarbesteraseB"/>
</dbReference>
<evidence type="ECO:0000256" key="1">
    <source>
        <dbReference type="ARBA" id="ARBA00005964"/>
    </source>
</evidence>
<dbReference type="Proteomes" id="UP001153269">
    <property type="component" value="Unassembled WGS sequence"/>
</dbReference>
<evidence type="ECO:0000256" key="2">
    <source>
        <dbReference type="ARBA" id="ARBA00022801"/>
    </source>
</evidence>
<accession>A0A9N7VV70</accession>
<dbReference type="AlphaFoldDB" id="A0A9N7VV70"/>
<dbReference type="PROSITE" id="PS00941">
    <property type="entry name" value="CARBOXYLESTERASE_B_2"/>
    <property type="match status" value="1"/>
</dbReference>
<proteinExistence type="inferred from homology"/>
<comment type="similarity">
    <text evidence="1 4">Belongs to the type-B carboxylesterase/lipase family.</text>
</comment>
<evidence type="ECO:0000256" key="3">
    <source>
        <dbReference type="PIRSR" id="PIRSR600997-1"/>
    </source>
</evidence>
<dbReference type="InterPro" id="IPR000997">
    <property type="entry name" value="Cholinesterase"/>
</dbReference>
<dbReference type="EMBL" id="CADEAL010004233">
    <property type="protein sequence ID" value="CAB1454946.1"/>
    <property type="molecule type" value="Genomic_DNA"/>
</dbReference>
<feature type="active site" description="Acyl-ester intermediate" evidence="3">
    <location>
        <position position="215"/>
    </location>
</feature>
<dbReference type="EC" id="3.1.1.-" evidence="4"/>
<reference evidence="6" key="1">
    <citation type="submission" date="2020-03" db="EMBL/GenBank/DDBJ databases">
        <authorList>
            <person name="Weist P."/>
        </authorList>
    </citation>
    <scope>NUCLEOTIDE SEQUENCE</scope>
</reference>
<dbReference type="PANTHER" id="PTHR45570:SF1">
    <property type="entry name" value="CARBOXYLIC ESTER HYDROLASE"/>
    <property type="match status" value="1"/>
</dbReference>